<comment type="similarity">
    <text evidence="1">Belongs to the peptidase S10 family.</text>
</comment>
<dbReference type="PRINTS" id="PR00724">
    <property type="entry name" value="CRBOXYPTASEC"/>
</dbReference>
<dbReference type="Gene3D" id="3.40.50.12670">
    <property type="match status" value="1"/>
</dbReference>
<dbReference type="PANTHER" id="PTHR11802">
    <property type="entry name" value="SERINE PROTEASE FAMILY S10 SERINE CARBOXYPEPTIDASE"/>
    <property type="match status" value="1"/>
</dbReference>
<organism evidence="3 4">
    <name type="scientific">Solanum verrucosum</name>
    <dbReference type="NCBI Taxonomy" id="315347"/>
    <lineage>
        <taxon>Eukaryota</taxon>
        <taxon>Viridiplantae</taxon>
        <taxon>Streptophyta</taxon>
        <taxon>Embryophyta</taxon>
        <taxon>Tracheophyta</taxon>
        <taxon>Spermatophyta</taxon>
        <taxon>Magnoliopsida</taxon>
        <taxon>eudicotyledons</taxon>
        <taxon>Gunneridae</taxon>
        <taxon>Pentapetalae</taxon>
        <taxon>asterids</taxon>
        <taxon>lamiids</taxon>
        <taxon>Solanales</taxon>
        <taxon>Solanaceae</taxon>
        <taxon>Solanoideae</taxon>
        <taxon>Solaneae</taxon>
        <taxon>Solanum</taxon>
    </lineage>
</organism>
<dbReference type="Gene3D" id="3.40.50.1820">
    <property type="entry name" value="alpha/beta hydrolase"/>
    <property type="match status" value="1"/>
</dbReference>
<dbReference type="Proteomes" id="UP001234989">
    <property type="component" value="Chromosome 12"/>
</dbReference>
<feature type="chain" id="PRO_5042159092" evidence="2">
    <location>
        <begin position="17"/>
        <end position="340"/>
    </location>
</feature>
<gene>
    <name evidence="3" type="ORF">MTR67_050492</name>
</gene>
<evidence type="ECO:0000256" key="2">
    <source>
        <dbReference type="SAM" id="SignalP"/>
    </source>
</evidence>
<dbReference type="Pfam" id="PF00450">
    <property type="entry name" value="Peptidase_S10"/>
    <property type="match status" value="1"/>
</dbReference>
<feature type="signal peptide" evidence="2">
    <location>
        <begin position="1"/>
        <end position="16"/>
    </location>
</feature>
<proteinExistence type="inferred from homology"/>
<evidence type="ECO:0000256" key="1">
    <source>
        <dbReference type="ARBA" id="ARBA00009431"/>
    </source>
</evidence>
<dbReference type="GO" id="GO:0004185">
    <property type="term" value="F:serine-type carboxypeptidase activity"/>
    <property type="evidence" value="ECO:0007669"/>
    <property type="project" value="InterPro"/>
</dbReference>
<dbReference type="InterPro" id="IPR001563">
    <property type="entry name" value="Peptidase_S10"/>
</dbReference>
<reference evidence="3" key="1">
    <citation type="submission" date="2023-08" db="EMBL/GenBank/DDBJ databases">
        <title>A de novo genome assembly of Solanum verrucosum Schlechtendal, a Mexican diploid species geographically isolated from the other diploid A-genome species in potato relatives.</title>
        <authorList>
            <person name="Hosaka K."/>
        </authorList>
    </citation>
    <scope>NUCLEOTIDE SEQUENCE</scope>
    <source>
        <tissue evidence="3">Young leaves</tissue>
    </source>
</reference>
<keyword evidence="4" id="KW-1185">Reference proteome</keyword>
<sequence length="340" mass="38755">MFHLLFVVTLFVHVQSVPQNSSIVEYLPGFDGPLPFYLETGYIGVAKSEEVQLFYYFVKSESDPKKDPILLWISGGPGCSSFTGLVYEVGPLAFGQKTYNGSLPFLVSRPYSWTKFTSIIFLDEPLNTGFSYATTSTGHNYTDLQACGQVYEFLRKWFINHPEFISNPFYVSGDSYAGITVPVMVQLISNGIEAGKEPLINLKGYSLGNPKTFPEEDNYQIPFCHGMGLISDELYELVSDLCDEQVLEPYCGTYSEEPKLRQSSSERRFLEENFIFLNRDDFIYRRISRVDTHNLSVNWANDPKVQEALHVRKGGGHTAPEDRPEESFHMFKRWISQQPL</sequence>
<dbReference type="FunFam" id="3.40.50.1820:FF:000072">
    <property type="entry name" value="Serine carboxypeptidase-like 19"/>
    <property type="match status" value="1"/>
</dbReference>
<dbReference type="InterPro" id="IPR029058">
    <property type="entry name" value="AB_hydrolase_fold"/>
</dbReference>
<evidence type="ECO:0000313" key="4">
    <source>
        <dbReference type="Proteomes" id="UP001234989"/>
    </source>
</evidence>
<dbReference type="EMBL" id="CP133623">
    <property type="protein sequence ID" value="WMV57107.1"/>
    <property type="molecule type" value="Genomic_DNA"/>
</dbReference>
<dbReference type="SUPFAM" id="SSF53474">
    <property type="entry name" value="alpha/beta-Hydrolases"/>
    <property type="match status" value="1"/>
</dbReference>
<dbReference type="GO" id="GO:0019748">
    <property type="term" value="P:secondary metabolic process"/>
    <property type="evidence" value="ECO:0007669"/>
    <property type="project" value="TreeGrafter"/>
</dbReference>
<keyword evidence="2" id="KW-0732">Signal</keyword>
<dbReference type="PANTHER" id="PTHR11802:SF504">
    <property type="entry name" value="SERINE CARBOXYPEPTIDASE-LIKE 13"/>
    <property type="match status" value="1"/>
</dbReference>
<name>A0AAF0ZYC8_SOLVR</name>
<dbReference type="GO" id="GO:0006508">
    <property type="term" value="P:proteolysis"/>
    <property type="evidence" value="ECO:0007669"/>
    <property type="project" value="InterPro"/>
</dbReference>
<accession>A0AAF0ZYC8</accession>
<protein>
    <submittedName>
        <fullName evidence="3">Uncharacterized protein</fullName>
    </submittedName>
</protein>
<dbReference type="AlphaFoldDB" id="A0AAF0ZYC8"/>
<evidence type="ECO:0000313" key="3">
    <source>
        <dbReference type="EMBL" id="WMV57107.1"/>
    </source>
</evidence>
<dbReference type="GO" id="GO:0016747">
    <property type="term" value="F:acyltransferase activity, transferring groups other than amino-acyl groups"/>
    <property type="evidence" value="ECO:0007669"/>
    <property type="project" value="TreeGrafter"/>
</dbReference>